<organism evidence="1 2">
    <name type="scientific">Brassica cretica</name>
    <name type="common">Mustard</name>
    <dbReference type="NCBI Taxonomy" id="69181"/>
    <lineage>
        <taxon>Eukaryota</taxon>
        <taxon>Viridiplantae</taxon>
        <taxon>Streptophyta</taxon>
        <taxon>Embryophyta</taxon>
        <taxon>Tracheophyta</taxon>
        <taxon>Spermatophyta</taxon>
        <taxon>Magnoliopsida</taxon>
        <taxon>eudicotyledons</taxon>
        <taxon>Gunneridae</taxon>
        <taxon>Pentapetalae</taxon>
        <taxon>rosids</taxon>
        <taxon>malvids</taxon>
        <taxon>Brassicales</taxon>
        <taxon>Brassicaceae</taxon>
        <taxon>Brassiceae</taxon>
        <taxon>Brassica</taxon>
    </lineage>
</organism>
<evidence type="ECO:0008006" key="3">
    <source>
        <dbReference type="Google" id="ProtNLM"/>
    </source>
</evidence>
<dbReference type="AlphaFoldDB" id="A0A8S9STA3"/>
<name>A0A8S9STA3_BRACR</name>
<evidence type="ECO:0000313" key="2">
    <source>
        <dbReference type="Proteomes" id="UP000712600"/>
    </source>
</evidence>
<reference evidence="1" key="1">
    <citation type="submission" date="2019-12" db="EMBL/GenBank/DDBJ databases">
        <title>Genome sequencing and annotation of Brassica cretica.</title>
        <authorList>
            <person name="Studholme D.J."/>
            <person name="Sarris P."/>
        </authorList>
    </citation>
    <scope>NUCLEOTIDE SEQUENCE</scope>
    <source>
        <strain evidence="1">PFS-109/04</strain>
        <tissue evidence="1">Leaf</tissue>
    </source>
</reference>
<gene>
    <name evidence="1" type="ORF">F2Q69_00037740</name>
</gene>
<protein>
    <recommendedName>
        <fullName evidence="3">Reverse transcriptase zinc-binding domain-containing protein</fullName>
    </recommendedName>
</protein>
<accession>A0A8S9STA3</accession>
<comment type="caution">
    <text evidence="1">The sequence shown here is derived from an EMBL/GenBank/DDBJ whole genome shotgun (WGS) entry which is preliminary data.</text>
</comment>
<dbReference type="EMBL" id="QGKX02000004">
    <property type="protein sequence ID" value="KAF3603270.1"/>
    <property type="molecule type" value="Genomic_DNA"/>
</dbReference>
<proteinExistence type="predicted"/>
<sequence length="142" mass="16623">MPFPSFSPDLRISSCFVFSSENAMGAFLFSFLELKDPRILIVGSLLRPAPTPDWNEIMAMILSLRHDRVTSILLRLAFQVTIYYIWHERNERRHTQKARPAQQLAKLIDKTIRQRILSTRYHEKRGLQGLLQCWFSAHFGYG</sequence>
<dbReference type="Proteomes" id="UP000712600">
    <property type="component" value="Unassembled WGS sequence"/>
</dbReference>
<evidence type="ECO:0000313" key="1">
    <source>
        <dbReference type="EMBL" id="KAF3603270.1"/>
    </source>
</evidence>